<dbReference type="KEGG" id="gtt:GUITHDRAFT_160772"/>
<keyword evidence="4" id="KW-1185">Reference proteome</keyword>
<dbReference type="GeneID" id="17310801"/>
<dbReference type="HOGENOM" id="CLU_353937_0_0_1"/>
<dbReference type="RefSeq" id="XP_005840989.1">
    <property type="nucleotide sequence ID" value="XM_005840932.1"/>
</dbReference>
<feature type="region of interest" description="Disordered" evidence="1">
    <location>
        <begin position="1"/>
        <end position="32"/>
    </location>
</feature>
<dbReference type="Proteomes" id="UP000011087">
    <property type="component" value="Unassembled WGS sequence"/>
</dbReference>
<feature type="region of interest" description="Disordered" evidence="1">
    <location>
        <begin position="618"/>
        <end position="641"/>
    </location>
</feature>
<proteinExistence type="predicted"/>
<reference evidence="2 4" key="1">
    <citation type="journal article" date="2012" name="Nature">
        <title>Algal genomes reveal evolutionary mosaicism and the fate of nucleomorphs.</title>
        <authorList>
            <consortium name="DOE Joint Genome Institute"/>
            <person name="Curtis B.A."/>
            <person name="Tanifuji G."/>
            <person name="Burki F."/>
            <person name="Gruber A."/>
            <person name="Irimia M."/>
            <person name="Maruyama S."/>
            <person name="Arias M.C."/>
            <person name="Ball S.G."/>
            <person name="Gile G.H."/>
            <person name="Hirakawa Y."/>
            <person name="Hopkins J.F."/>
            <person name="Kuo A."/>
            <person name="Rensing S.A."/>
            <person name="Schmutz J."/>
            <person name="Symeonidi A."/>
            <person name="Elias M."/>
            <person name="Eveleigh R.J."/>
            <person name="Herman E.K."/>
            <person name="Klute M.J."/>
            <person name="Nakayama T."/>
            <person name="Obornik M."/>
            <person name="Reyes-Prieto A."/>
            <person name="Armbrust E.V."/>
            <person name="Aves S.J."/>
            <person name="Beiko R.G."/>
            <person name="Coutinho P."/>
            <person name="Dacks J.B."/>
            <person name="Durnford D.G."/>
            <person name="Fast N.M."/>
            <person name="Green B.R."/>
            <person name="Grisdale C.J."/>
            <person name="Hempel F."/>
            <person name="Henrissat B."/>
            <person name="Hoppner M.P."/>
            <person name="Ishida K."/>
            <person name="Kim E."/>
            <person name="Koreny L."/>
            <person name="Kroth P.G."/>
            <person name="Liu Y."/>
            <person name="Malik S.B."/>
            <person name="Maier U.G."/>
            <person name="McRose D."/>
            <person name="Mock T."/>
            <person name="Neilson J.A."/>
            <person name="Onodera N.T."/>
            <person name="Poole A.M."/>
            <person name="Pritham E.J."/>
            <person name="Richards T.A."/>
            <person name="Rocap G."/>
            <person name="Roy S.W."/>
            <person name="Sarai C."/>
            <person name="Schaack S."/>
            <person name="Shirato S."/>
            <person name="Slamovits C.H."/>
            <person name="Spencer D.F."/>
            <person name="Suzuki S."/>
            <person name="Worden A.Z."/>
            <person name="Zauner S."/>
            <person name="Barry K."/>
            <person name="Bell C."/>
            <person name="Bharti A.K."/>
            <person name="Crow J.A."/>
            <person name="Grimwood J."/>
            <person name="Kramer R."/>
            <person name="Lindquist E."/>
            <person name="Lucas S."/>
            <person name="Salamov A."/>
            <person name="McFadden G.I."/>
            <person name="Lane C.E."/>
            <person name="Keeling P.J."/>
            <person name="Gray M.W."/>
            <person name="Grigoriev I.V."/>
            <person name="Archibald J.M."/>
        </authorList>
    </citation>
    <scope>NUCLEOTIDE SEQUENCE</scope>
    <source>
        <strain evidence="2 4">CCMP2712</strain>
    </source>
</reference>
<feature type="region of interest" description="Disordered" evidence="1">
    <location>
        <begin position="93"/>
        <end position="120"/>
    </location>
</feature>
<accession>L1K0B7</accession>
<name>L1K0B7_GUITC</name>
<reference evidence="4" key="2">
    <citation type="submission" date="2012-11" db="EMBL/GenBank/DDBJ databases">
        <authorList>
            <person name="Kuo A."/>
            <person name="Curtis B.A."/>
            <person name="Tanifuji G."/>
            <person name="Burki F."/>
            <person name="Gruber A."/>
            <person name="Irimia M."/>
            <person name="Maruyama S."/>
            <person name="Arias M.C."/>
            <person name="Ball S.G."/>
            <person name="Gile G.H."/>
            <person name="Hirakawa Y."/>
            <person name="Hopkins J.F."/>
            <person name="Rensing S.A."/>
            <person name="Schmutz J."/>
            <person name="Symeonidi A."/>
            <person name="Elias M."/>
            <person name="Eveleigh R.J."/>
            <person name="Herman E.K."/>
            <person name="Klute M.J."/>
            <person name="Nakayama T."/>
            <person name="Obornik M."/>
            <person name="Reyes-Prieto A."/>
            <person name="Armbrust E.V."/>
            <person name="Aves S.J."/>
            <person name="Beiko R.G."/>
            <person name="Coutinho P."/>
            <person name="Dacks J.B."/>
            <person name="Durnford D.G."/>
            <person name="Fast N.M."/>
            <person name="Green B.R."/>
            <person name="Grisdale C."/>
            <person name="Hempe F."/>
            <person name="Henrissat B."/>
            <person name="Hoppner M.P."/>
            <person name="Ishida K.-I."/>
            <person name="Kim E."/>
            <person name="Koreny L."/>
            <person name="Kroth P.G."/>
            <person name="Liu Y."/>
            <person name="Malik S.-B."/>
            <person name="Maier U.G."/>
            <person name="McRose D."/>
            <person name="Mock T."/>
            <person name="Neilson J.A."/>
            <person name="Onodera N.T."/>
            <person name="Poole A.M."/>
            <person name="Pritham E.J."/>
            <person name="Richards T.A."/>
            <person name="Rocap G."/>
            <person name="Roy S.W."/>
            <person name="Sarai C."/>
            <person name="Schaack S."/>
            <person name="Shirato S."/>
            <person name="Slamovits C.H."/>
            <person name="Spencer D.F."/>
            <person name="Suzuki S."/>
            <person name="Worden A.Z."/>
            <person name="Zauner S."/>
            <person name="Barry K."/>
            <person name="Bell C."/>
            <person name="Bharti A.K."/>
            <person name="Crow J.A."/>
            <person name="Grimwood J."/>
            <person name="Kramer R."/>
            <person name="Lindquist E."/>
            <person name="Lucas S."/>
            <person name="Salamov A."/>
            <person name="McFadden G.I."/>
            <person name="Lane C.E."/>
            <person name="Keeling P.J."/>
            <person name="Gray M.W."/>
            <person name="Grigoriev I.V."/>
            <person name="Archibald J.M."/>
        </authorList>
    </citation>
    <scope>NUCLEOTIDE SEQUENCE</scope>
    <source>
        <strain evidence="4">CCMP2712</strain>
    </source>
</reference>
<feature type="compositionally biased region" description="Basic and acidic residues" evidence="1">
    <location>
        <begin position="7"/>
        <end position="21"/>
    </location>
</feature>
<protein>
    <submittedName>
        <fullName evidence="2 3">Uncharacterized protein</fullName>
    </submittedName>
</protein>
<feature type="compositionally biased region" description="Acidic residues" evidence="1">
    <location>
        <begin position="625"/>
        <end position="641"/>
    </location>
</feature>
<reference evidence="3" key="3">
    <citation type="submission" date="2015-06" db="UniProtKB">
        <authorList>
            <consortium name="EnsemblProtists"/>
        </authorList>
    </citation>
    <scope>IDENTIFICATION</scope>
</reference>
<evidence type="ECO:0000313" key="2">
    <source>
        <dbReference type="EMBL" id="EKX54009.1"/>
    </source>
</evidence>
<dbReference type="EMBL" id="JH992968">
    <property type="protein sequence ID" value="EKX54009.1"/>
    <property type="molecule type" value="Genomic_DNA"/>
</dbReference>
<gene>
    <name evidence="2" type="ORF">GUITHDRAFT_160772</name>
</gene>
<dbReference type="AlphaFoldDB" id="L1K0B7"/>
<dbReference type="PaxDb" id="55529-EKX54009"/>
<organism evidence="2">
    <name type="scientific">Guillardia theta (strain CCMP2712)</name>
    <name type="common">Cryptophyte</name>
    <dbReference type="NCBI Taxonomy" id="905079"/>
    <lineage>
        <taxon>Eukaryota</taxon>
        <taxon>Cryptophyceae</taxon>
        <taxon>Pyrenomonadales</taxon>
        <taxon>Geminigeraceae</taxon>
        <taxon>Guillardia</taxon>
    </lineage>
</organism>
<sequence>MAEGREDDVPLRLLRAKEHESSASSQKKMRKKNFNTEKIYMYKIQKVARFFSERSKSDGDAEFASALDEKGQLKLPLSWPCIQALFDHLAEGRSHPRKKRKKGDSNVEASEGKDDEVGEDGESLQSISVATLQGYKKALKFYYREQNVPFTARGLEDSNKTLDASIDGILEEHGLLEYKADRRSKSKLMKSSLSSHRYIELCKKIITLGSEERGAELGSNGLFGHVAATLMWNCCCSSSCLDGLNLDHFDWVGDSLKLTIIEPVDEGHEESSNSNPGAVTTRTVSVFATPFSPETCPILALALYAFTHHRYWEGNNFFLGSEQKQRFGFIVQGTIPQAELQADEWRELATGVPRDHAANVRAKRDIKMPIKKSSGVQDLKSVIGDEVAKLRIGLHEDILRTLNSRIEKLNPEGSNRDEIDSFKKAITDDLVATVNARCDNLAGSVQAFSEAKYQLDTEEKNSGVHELFISNSFAGDLFLWNGSYHIIPQKFRFPSNVNCKALWERWHLGQDIVVDGVSRRLGPLKRLADPQYSKELRNIKMKGIVSKACQVMNLVEETARSLGLVKQGEPISESNFLYSFDPAFEEVVKRHYGTEAVSNLPRYKKLSYRKVFDKLDGASDLKDDSENDSSNDPDMDAQNDD</sequence>
<dbReference type="OrthoDB" id="107765at2759"/>
<evidence type="ECO:0000313" key="4">
    <source>
        <dbReference type="Proteomes" id="UP000011087"/>
    </source>
</evidence>
<evidence type="ECO:0000313" key="3">
    <source>
        <dbReference type="EnsemblProtists" id="EKX54009"/>
    </source>
</evidence>
<dbReference type="EnsemblProtists" id="EKX54009">
    <property type="protein sequence ID" value="EKX54009"/>
    <property type="gene ID" value="GUITHDRAFT_160772"/>
</dbReference>
<evidence type="ECO:0000256" key="1">
    <source>
        <dbReference type="SAM" id="MobiDB-lite"/>
    </source>
</evidence>